<evidence type="ECO:0000313" key="2">
    <source>
        <dbReference type="Proteomes" id="UP000499080"/>
    </source>
</evidence>
<sequence>MLMVETKRSAAGLRHVSECSTVSQVQYEVTISSPLPKRIQSRRKVSGFLEKIVGFNHSLPTTRYVIVYSSCALNVDGRNEAFCSWPSSRIRMSCSISGAV</sequence>
<reference evidence="1 2" key="1">
    <citation type="journal article" date="2019" name="Sci. Rep.">
        <title>Orb-weaving spider Araneus ventricosus genome elucidates the spidroin gene catalogue.</title>
        <authorList>
            <person name="Kono N."/>
            <person name="Nakamura H."/>
            <person name="Ohtoshi R."/>
            <person name="Moran D.A.P."/>
            <person name="Shinohara A."/>
            <person name="Yoshida Y."/>
            <person name="Fujiwara M."/>
            <person name="Mori M."/>
            <person name="Tomita M."/>
            <person name="Arakawa K."/>
        </authorList>
    </citation>
    <scope>NUCLEOTIDE SEQUENCE [LARGE SCALE GENOMIC DNA]</scope>
</reference>
<name>A0A4Y2TVC2_ARAVE</name>
<dbReference type="AlphaFoldDB" id="A0A4Y2TVC2"/>
<dbReference type="EMBL" id="BGPR01030572">
    <property type="protein sequence ID" value="GBO03176.1"/>
    <property type="molecule type" value="Genomic_DNA"/>
</dbReference>
<organism evidence="1 2">
    <name type="scientific">Araneus ventricosus</name>
    <name type="common">Orbweaver spider</name>
    <name type="synonym">Epeira ventricosa</name>
    <dbReference type="NCBI Taxonomy" id="182803"/>
    <lineage>
        <taxon>Eukaryota</taxon>
        <taxon>Metazoa</taxon>
        <taxon>Ecdysozoa</taxon>
        <taxon>Arthropoda</taxon>
        <taxon>Chelicerata</taxon>
        <taxon>Arachnida</taxon>
        <taxon>Araneae</taxon>
        <taxon>Araneomorphae</taxon>
        <taxon>Entelegynae</taxon>
        <taxon>Araneoidea</taxon>
        <taxon>Araneidae</taxon>
        <taxon>Araneus</taxon>
    </lineage>
</organism>
<accession>A0A4Y2TVC2</accession>
<dbReference type="Proteomes" id="UP000499080">
    <property type="component" value="Unassembled WGS sequence"/>
</dbReference>
<protein>
    <submittedName>
        <fullName evidence="1">Uncharacterized protein</fullName>
    </submittedName>
</protein>
<evidence type="ECO:0000313" key="1">
    <source>
        <dbReference type="EMBL" id="GBO03176.1"/>
    </source>
</evidence>
<proteinExistence type="predicted"/>
<keyword evidence="2" id="KW-1185">Reference proteome</keyword>
<comment type="caution">
    <text evidence="1">The sequence shown here is derived from an EMBL/GenBank/DDBJ whole genome shotgun (WGS) entry which is preliminary data.</text>
</comment>
<gene>
    <name evidence="1" type="ORF">AVEN_249043_1</name>
</gene>